<sequence>MNEGPNIFVGVGTMLWDKRFIQFLKNTDMACLRVEPLTVKQVTRIMADCNCKQTGEVVLINRLSALGESIITDYQQLAIDPDSILFRTNKAPSVIQGKRFRGNDENFTNVGIIYEMSHWRIRMLWMQLTRDWIYVPAVCLVPLSASRRRC</sequence>
<proteinExistence type="predicted"/>
<gene>
    <name evidence="1" type="ORF">EVAR_7914_1</name>
</gene>
<evidence type="ECO:0000313" key="1">
    <source>
        <dbReference type="EMBL" id="GBP17921.1"/>
    </source>
</evidence>
<dbReference type="EMBL" id="BGZK01000091">
    <property type="protein sequence ID" value="GBP17921.1"/>
    <property type="molecule type" value="Genomic_DNA"/>
</dbReference>
<keyword evidence="2" id="KW-1185">Reference proteome</keyword>
<dbReference type="AlphaFoldDB" id="A0A4C1TV56"/>
<protein>
    <submittedName>
        <fullName evidence="1">Uncharacterized protein</fullName>
    </submittedName>
</protein>
<evidence type="ECO:0000313" key="2">
    <source>
        <dbReference type="Proteomes" id="UP000299102"/>
    </source>
</evidence>
<dbReference type="Proteomes" id="UP000299102">
    <property type="component" value="Unassembled WGS sequence"/>
</dbReference>
<accession>A0A4C1TV56</accession>
<name>A0A4C1TV56_EUMVA</name>
<organism evidence="1 2">
    <name type="scientific">Eumeta variegata</name>
    <name type="common">Bagworm moth</name>
    <name type="synonym">Eumeta japonica</name>
    <dbReference type="NCBI Taxonomy" id="151549"/>
    <lineage>
        <taxon>Eukaryota</taxon>
        <taxon>Metazoa</taxon>
        <taxon>Ecdysozoa</taxon>
        <taxon>Arthropoda</taxon>
        <taxon>Hexapoda</taxon>
        <taxon>Insecta</taxon>
        <taxon>Pterygota</taxon>
        <taxon>Neoptera</taxon>
        <taxon>Endopterygota</taxon>
        <taxon>Lepidoptera</taxon>
        <taxon>Glossata</taxon>
        <taxon>Ditrysia</taxon>
        <taxon>Tineoidea</taxon>
        <taxon>Psychidae</taxon>
        <taxon>Oiketicinae</taxon>
        <taxon>Eumeta</taxon>
    </lineage>
</organism>
<comment type="caution">
    <text evidence="1">The sequence shown here is derived from an EMBL/GenBank/DDBJ whole genome shotgun (WGS) entry which is preliminary data.</text>
</comment>
<dbReference type="OrthoDB" id="6690062at2759"/>
<reference evidence="1 2" key="1">
    <citation type="journal article" date="2019" name="Commun. Biol.">
        <title>The bagworm genome reveals a unique fibroin gene that provides high tensile strength.</title>
        <authorList>
            <person name="Kono N."/>
            <person name="Nakamura H."/>
            <person name="Ohtoshi R."/>
            <person name="Tomita M."/>
            <person name="Numata K."/>
            <person name="Arakawa K."/>
        </authorList>
    </citation>
    <scope>NUCLEOTIDE SEQUENCE [LARGE SCALE GENOMIC DNA]</scope>
</reference>